<evidence type="ECO:0000256" key="2">
    <source>
        <dbReference type="SAM" id="MobiDB-lite"/>
    </source>
</evidence>
<feature type="compositionally biased region" description="Basic residues" evidence="2">
    <location>
        <begin position="315"/>
        <end position="326"/>
    </location>
</feature>
<dbReference type="Proteomes" id="UP001231189">
    <property type="component" value="Unassembled WGS sequence"/>
</dbReference>
<gene>
    <name evidence="3" type="ORF">QYE76_038247</name>
</gene>
<sequence>MDTTVQLGGGGGRVLLLPFPGMQGHANPMLQLGHRLAYHGLRPTLVLTRHVLSTTAPSDCPFPVAAISDGFDAGGIASCPDTAEYLRRMEAAGSDTLARLLLADDDVRVLVYDSHLPWARRVARHAGVAAAAFMTQMCAVDVVYGEARAGRVALPLADGSALRRRGVLSVDLGPEDVPPFVAKPEWYPAFTDSALGQFDELDQADDVLVNSFRELEPTIIRPKRKSIPCFNFSTPPNSPLSGRPPNSLAGVAAGQPLPPNPIRPPIPLDVGVKNLLPICSAWSWEPPSWRLPSTCLHAAVVVDGRHVPLRLPHSLPRRTSRRRRPKPQQQRPTLEVENLFHSVRVPPPWLAPGRQGGRRWWSPSRRILLKVQTEQSFVPWVLRSKRPMVVQDSAAAAASVLVETRGQLDCSNGIPPSIPFLHSTSLHRCSLSVLLPAARPTLQLSGRPPHHTHPTPSPPDTPTHPIPSSPWFPRVCYAQDVGVKNLHLVLVLAIRSA</sequence>
<evidence type="ECO:0000256" key="1">
    <source>
        <dbReference type="ARBA" id="ARBA00009995"/>
    </source>
</evidence>
<dbReference type="GO" id="GO:0080043">
    <property type="term" value="F:quercetin 3-O-glucosyltransferase activity"/>
    <property type="evidence" value="ECO:0007669"/>
    <property type="project" value="TreeGrafter"/>
</dbReference>
<evidence type="ECO:0000313" key="4">
    <source>
        <dbReference type="Proteomes" id="UP001231189"/>
    </source>
</evidence>
<dbReference type="AlphaFoldDB" id="A0AAD8T8V2"/>
<protein>
    <submittedName>
        <fullName evidence="3">Uncharacterized protein</fullName>
    </submittedName>
</protein>
<keyword evidence="4" id="KW-1185">Reference proteome</keyword>
<organism evidence="3 4">
    <name type="scientific">Lolium multiflorum</name>
    <name type="common">Italian ryegrass</name>
    <name type="synonym">Lolium perenne subsp. multiflorum</name>
    <dbReference type="NCBI Taxonomy" id="4521"/>
    <lineage>
        <taxon>Eukaryota</taxon>
        <taxon>Viridiplantae</taxon>
        <taxon>Streptophyta</taxon>
        <taxon>Embryophyta</taxon>
        <taxon>Tracheophyta</taxon>
        <taxon>Spermatophyta</taxon>
        <taxon>Magnoliopsida</taxon>
        <taxon>Liliopsida</taxon>
        <taxon>Poales</taxon>
        <taxon>Poaceae</taxon>
        <taxon>BOP clade</taxon>
        <taxon>Pooideae</taxon>
        <taxon>Poodae</taxon>
        <taxon>Poeae</taxon>
        <taxon>Poeae Chloroplast Group 2 (Poeae type)</taxon>
        <taxon>Loliodinae</taxon>
        <taxon>Loliinae</taxon>
        <taxon>Lolium</taxon>
    </lineage>
</organism>
<comment type="similarity">
    <text evidence="1">Belongs to the UDP-glycosyltransferase family.</text>
</comment>
<reference evidence="3" key="1">
    <citation type="submission" date="2023-07" db="EMBL/GenBank/DDBJ databases">
        <title>A chromosome-level genome assembly of Lolium multiflorum.</title>
        <authorList>
            <person name="Chen Y."/>
            <person name="Copetti D."/>
            <person name="Kolliker R."/>
            <person name="Studer B."/>
        </authorList>
    </citation>
    <scope>NUCLEOTIDE SEQUENCE</scope>
    <source>
        <strain evidence="3">02402/16</strain>
        <tissue evidence="3">Leaf</tissue>
    </source>
</reference>
<feature type="region of interest" description="Disordered" evidence="2">
    <location>
        <begin position="311"/>
        <end position="333"/>
    </location>
</feature>
<feature type="compositionally biased region" description="Pro residues" evidence="2">
    <location>
        <begin position="455"/>
        <end position="465"/>
    </location>
</feature>
<dbReference type="EMBL" id="JAUUTY010000002">
    <property type="protein sequence ID" value="KAK1677399.1"/>
    <property type="molecule type" value="Genomic_DNA"/>
</dbReference>
<proteinExistence type="inferred from homology"/>
<name>A0AAD8T8V2_LOLMU</name>
<dbReference type="GO" id="GO:0080044">
    <property type="term" value="F:quercetin 7-O-glucosyltransferase activity"/>
    <property type="evidence" value="ECO:0007669"/>
    <property type="project" value="TreeGrafter"/>
</dbReference>
<accession>A0AAD8T8V2</accession>
<evidence type="ECO:0000313" key="3">
    <source>
        <dbReference type="EMBL" id="KAK1677399.1"/>
    </source>
</evidence>
<dbReference type="PANTHER" id="PTHR11926">
    <property type="entry name" value="GLUCOSYL/GLUCURONOSYL TRANSFERASES"/>
    <property type="match status" value="1"/>
</dbReference>
<dbReference type="SUPFAM" id="SSF53756">
    <property type="entry name" value="UDP-Glycosyltransferase/glycogen phosphorylase"/>
    <property type="match status" value="1"/>
</dbReference>
<feature type="region of interest" description="Disordered" evidence="2">
    <location>
        <begin position="442"/>
        <end position="465"/>
    </location>
</feature>
<dbReference type="Gene3D" id="3.40.50.2000">
    <property type="entry name" value="Glycogen Phosphorylase B"/>
    <property type="match status" value="1"/>
</dbReference>
<dbReference type="PANTHER" id="PTHR11926:SF1515">
    <property type="entry name" value="GLYCOSYLTRANSFERASE"/>
    <property type="match status" value="1"/>
</dbReference>
<comment type="caution">
    <text evidence="3">The sequence shown here is derived from an EMBL/GenBank/DDBJ whole genome shotgun (WGS) entry which is preliminary data.</text>
</comment>